<dbReference type="AlphaFoldDB" id="A0A517Y2M6"/>
<dbReference type="OrthoDB" id="282689at2"/>
<reference evidence="1 2" key="1">
    <citation type="submission" date="2019-02" db="EMBL/GenBank/DDBJ databases">
        <title>Deep-cultivation of Planctomycetes and their phenomic and genomic characterization uncovers novel biology.</title>
        <authorList>
            <person name="Wiegand S."/>
            <person name="Jogler M."/>
            <person name="Boedeker C."/>
            <person name="Pinto D."/>
            <person name="Vollmers J."/>
            <person name="Rivas-Marin E."/>
            <person name="Kohn T."/>
            <person name="Peeters S.H."/>
            <person name="Heuer A."/>
            <person name="Rast P."/>
            <person name="Oberbeckmann S."/>
            <person name="Bunk B."/>
            <person name="Jeske O."/>
            <person name="Meyerdierks A."/>
            <person name="Storesund J.E."/>
            <person name="Kallscheuer N."/>
            <person name="Luecker S."/>
            <person name="Lage O.M."/>
            <person name="Pohl T."/>
            <person name="Merkel B.J."/>
            <person name="Hornburger P."/>
            <person name="Mueller R.-W."/>
            <person name="Bruemmer F."/>
            <person name="Labrenz M."/>
            <person name="Spormann A.M."/>
            <person name="Op den Camp H."/>
            <person name="Overmann J."/>
            <person name="Amann R."/>
            <person name="Jetten M.S.M."/>
            <person name="Mascher T."/>
            <person name="Medema M.H."/>
            <person name="Devos D.P."/>
            <person name="Kaster A.-K."/>
            <person name="Ovreas L."/>
            <person name="Rohde M."/>
            <person name="Galperin M.Y."/>
            <person name="Jogler C."/>
        </authorList>
    </citation>
    <scope>NUCLEOTIDE SEQUENCE [LARGE SCALE GENOMIC DNA]</scope>
    <source>
        <strain evidence="1 2">ETA_A1</strain>
    </source>
</reference>
<sequence length="156" mass="16883">MVTRRALTFDTLGAAARDAEHLLAAGYDRAGSWDLAQCLDHLAAWLTYPVSGFPRMPLLLRPLFALVRATLGRGMLNKYLREGMPAGKPTMPQSVGQPGGDPAAALGRFKAAAERFEAHAGDYLPSPLFGPLTRDEALKVQLAHAAHHLSFLVPKR</sequence>
<dbReference type="EMBL" id="CP036273">
    <property type="protein sequence ID" value="QDU24005.1"/>
    <property type="molecule type" value="Genomic_DNA"/>
</dbReference>
<dbReference type="KEGG" id="uli:ETAA1_60160"/>
<dbReference type="Gene3D" id="1.20.120.450">
    <property type="entry name" value="dinb family like domain"/>
    <property type="match status" value="1"/>
</dbReference>
<dbReference type="RefSeq" id="WP_145244202.1">
    <property type="nucleotide sequence ID" value="NZ_CP036273.1"/>
</dbReference>
<name>A0A517Y2M6_9BACT</name>
<evidence type="ECO:0000313" key="2">
    <source>
        <dbReference type="Proteomes" id="UP000319576"/>
    </source>
</evidence>
<protein>
    <recommendedName>
        <fullName evidence="3">DUF1569 domain-containing protein</fullName>
    </recommendedName>
</protein>
<keyword evidence="2" id="KW-1185">Reference proteome</keyword>
<dbReference type="SUPFAM" id="SSF109854">
    <property type="entry name" value="DinB/YfiT-like putative metalloenzymes"/>
    <property type="match status" value="1"/>
</dbReference>
<evidence type="ECO:0008006" key="3">
    <source>
        <dbReference type="Google" id="ProtNLM"/>
    </source>
</evidence>
<organism evidence="1 2">
    <name type="scientific">Urbifossiella limnaea</name>
    <dbReference type="NCBI Taxonomy" id="2528023"/>
    <lineage>
        <taxon>Bacteria</taxon>
        <taxon>Pseudomonadati</taxon>
        <taxon>Planctomycetota</taxon>
        <taxon>Planctomycetia</taxon>
        <taxon>Gemmatales</taxon>
        <taxon>Gemmataceae</taxon>
        <taxon>Urbifossiella</taxon>
    </lineage>
</organism>
<dbReference type="Proteomes" id="UP000319576">
    <property type="component" value="Chromosome"/>
</dbReference>
<evidence type="ECO:0000313" key="1">
    <source>
        <dbReference type="EMBL" id="QDU24005.1"/>
    </source>
</evidence>
<gene>
    <name evidence="1" type="ORF">ETAA1_60160</name>
</gene>
<proteinExistence type="predicted"/>
<dbReference type="InterPro" id="IPR034660">
    <property type="entry name" value="DinB/YfiT-like"/>
</dbReference>
<dbReference type="Pfam" id="PF07606">
    <property type="entry name" value="DUF1569"/>
    <property type="match status" value="1"/>
</dbReference>
<accession>A0A517Y2M6</accession>
<dbReference type="InterPro" id="IPR011463">
    <property type="entry name" value="DUF1569"/>
</dbReference>